<comment type="subunit">
    <text evidence="9">Forms a complex with SecF. Part of the essential Sec protein translocation apparatus which comprises SecA, SecYEG and auxiliary proteins SecDF. Other proteins may also be involved.</text>
</comment>
<comment type="function">
    <text evidence="9">Part of the Sec protein translocase complex. Interacts with the SecYEG preprotein conducting channel. SecDF uses the proton motive force (PMF) to complete protein translocation after the ATP-dependent function of SecA.</text>
</comment>
<dbReference type="PANTHER" id="PTHR30081:SF1">
    <property type="entry name" value="PROTEIN TRANSLOCASE SUBUNIT SECD"/>
    <property type="match status" value="1"/>
</dbReference>
<dbReference type="PANTHER" id="PTHR30081">
    <property type="entry name" value="PROTEIN-EXPORT MEMBRANE PROTEIN SEC"/>
    <property type="match status" value="1"/>
</dbReference>
<feature type="transmembrane region" description="Helical" evidence="9">
    <location>
        <begin position="530"/>
        <end position="556"/>
    </location>
</feature>
<dbReference type="InterPro" id="IPR048634">
    <property type="entry name" value="SecD_SecF_C"/>
</dbReference>
<feature type="compositionally biased region" description="Basic and acidic residues" evidence="10">
    <location>
        <begin position="582"/>
        <end position="598"/>
    </location>
</feature>
<evidence type="ECO:0000259" key="13">
    <source>
        <dbReference type="Pfam" id="PF22599"/>
    </source>
</evidence>
<feature type="transmembrane region" description="Helical" evidence="9">
    <location>
        <begin position="505"/>
        <end position="524"/>
    </location>
</feature>
<protein>
    <recommendedName>
        <fullName evidence="9">Protein translocase subunit SecD</fullName>
    </recommendedName>
</protein>
<gene>
    <name evidence="9" type="primary">secD</name>
    <name evidence="14" type="ORF">CUROG_05350</name>
</gene>
<evidence type="ECO:0000259" key="11">
    <source>
        <dbReference type="Pfam" id="PF02355"/>
    </source>
</evidence>
<keyword evidence="8 9" id="KW-0472">Membrane</keyword>
<feature type="transmembrane region" description="Helical" evidence="9">
    <location>
        <begin position="20"/>
        <end position="39"/>
    </location>
</feature>
<dbReference type="GO" id="GO:0006605">
    <property type="term" value="P:protein targeting"/>
    <property type="evidence" value="ECO:0007669"/>
    <property type="project" value="UniProtKB-UniRule"/>
</dbReference>
<dbReference type="GO" id="GO:0043952">
    <property type="term" value="P:protein transport by the Sec complex"/>
    <property type="evidence" value="ECO:0007669"/>
    <property type="project" value="UniProtKB-UniRule"/>
</dbReference>
<keyword evidence="7 9" id="KW-0811">Translocation</keyword>
<feature type="region of interest" description="Disordered" evidence="10">
    <location>
        <begin position="582"/>
        <end position="628"/>
    </location>
</feature>
<keyword evidence="4 9" id="KW-0812">Transmembrane</keyword>
<keyword evidence="6 9" id="KW-1133">Transmembrane helix</keyword>
<evidence type="ECO:0000256" key="10">
    <source>
        <dbReference type="SAM" id="MobiDB-lite"/>
    </source>
</evidence>
<feature type="domain" description="Protein export membrane protein SecD/SecF C-terminal" evidence="11">
    <location>
        <begin position="388"/>
        <end position="558"/>
    </location>
</feature>
<feature type="transmembrane region" description="Helical" evidence="9">
    <location>
        <begin position="426"/>
        <end position="450"/>
    </location>
</feature>
<organism evidence="14 15">
    <name type="scientific">Corynebacterium urogenitale</name>
    <dbReference type="NCBI Taxonomy" id="2487892"/>
    <lineage>
        <taxon>Bacteria</taxon>
        <taxon>Bacillati</taxon>
        <taxon>Actinomycetota</taxon>
        <taxon>Actinomycetes</taxon>
        <taxon>Mycobacteriales</taxon>
        <taxon>Corynebacteriaceae</taxon>
        <taxon>Corynebacterium</taxon>
    </lineage>
</organism>
<feature type="domain" description="SecDF P1 head subdomain" evidence="13">
    <location>
        <begin position="285"/>
        <end position="373"/>
    </location>
</feature>
<dbReference type="SUPFAM" id="SSF82866">
    <property type="entry name" value="Multidrug efflux transporter AcrB transmembrane domain"/>
    <property type="match status" value="1"/>
</dbReference>
<dbReference type="KEGG" id="cuo:CUROG_05350"/>
<dbReference type="InterPro" id="IPR022813">
    <property type="entry name" value="SecD/SecF_arch_bac"/>
</dbReference>
<comment type="similarity">
    <text evidence="9">Belongs to the SecD/SecF family. SecD subfamily.</text>
</comment>
<name>A0A5J6ZAS8_9CORY</name>
<keyword evidence="3 9" id="KW-1003">Cell membrane</keyword>
<evidence type="ECO:0000313" key="15">
    <source>
        <dbReference type="Proteomes" id="UP000326711"/>
    </source>
</evidence>
<keyword evidence="2 9" id="KW-0813">Transport</keyword>
<dbReference type="EMBL" id="CP045032">
    <property type="protein sequence ID" value="QFQ02439.1"/>
    <property type="molecule type" value="Genomic_DNA"/>
</dbReference>
<dbReference type="InterPro" id="IPR054384">
    <property type="entry name" value="SecDF_P1_head"/>
</dbReference>
<evidence type="ECO:0000256" key="1">
    <source>
        <dbReference type="ARBA" id="ARBA00004651"/>
    </source>
</evidence>
<sequence length="628" mass="67210">MATMRKRESRRGPVTWPKRALALFILILITVFGLVFFTGDKTATPKLGIDLQGGTRVTLVPQGGRPTSDQLTQARTILENRVNGMGVSGAEVVTDGDNLVITVPGEDAGEARTLGRTSQLLFRAVGQPQAPTPKFPDAVKDMANRWVEAGILTPDEANGKLKAVVPMLEQMQIDNPPKELKVSAKAPKEPATSVEEQKLRDKQVEVMASDRQSDDPDLQNAAASLLTCSKQDVLAGADDPAKPLVACSAQGPMVLEPAPLLKGETDEVKGKRLDGSMIDTGSTITGGYDPQSAQMAITFRFKTGAETPGGETWYELGQQQLQKQVAITLDSAVISAPQIVNPTPPGEISQITGDFTEQEASELANNLRYGALPLSFVGQNGEPGGTTTRISPTLGAASLEAGILAGVIGLGLVALWALFYYRGLGFIAMLSLVASFALVYGSIVLLGRWIGYSLDLAGIAGLIIGLGTTADSFVIYFERIKDEIHQGASFRSAVPRAWKRARSTIITGNFVSLFAAVILYFLAVGEVKGFAFTLGLTTVFDVLVAFLITAPLVILLSRRQFFHSTKVNGLSSAFRAAERHRLQESEHEVQENPAEDKVSAAAVAKNEPEHAQEGDPEELPDTQGKDEK</sequence>
<dbReference type="InterPro" id="IPR055344">
    <property type="entry name" value="SecD_SecF_C_bact"/>
</dbReference>
<feature type="domain" description="Protein translocase subunit SecDF P1" evidence="12">
    <location>
        <begin position="72"/>
        <end position="125"/>
    </location>
</feature>
<evidence type="ECO:0000256" key="2">
    <source>
        <dbReference type="ARBA" id="ARBA00022448"/>
    </source>
</evidence>
<dbReference type="Gene3D" id="3.30.70.3220">
    <property type="match status" value="1"/>
</dbReference>
<proteinExistence type="inferred from homology"/>
<comment type="subcellular location">
    <subcellularLocation>
        <location evidence="1 9">Cell membrane</location>
        <topology evidence="1 9">Multi-pass membrane protein</topology>
    </subcellularLocation>
</comment>
<evidence type="ECO:0000256" key="3">
    <source>
        <dbReference type="ARBA" id="ARBA00022475"/>
    </source>
</evidence>
<feature type="transmembrane region" description="Helical" evidence="9">
    <location>
        <begin position="456"/>
        <end position="477"/>
    </location>
</feature>
<dbReference type="GO" id="GO:0005886">
    <property type="term" value="C:plasma membrane"/>
    <property type="evidence" value="ECO:0007669"/>
    <property type="project" value="UniProtKB-SubCell"/>
</dbReference>
<feature type="transmembrane region" description="Helical" evidence="9">
    <location>
        <begin position="401"/>
        <end position="419"/>
    </location>
</feature>
<evidence type="ECO:0000313" key="14">
    <source>
        <dbReference type="EMBL" id="QFQ02439.1"/>
    </source>
</evidence>
<evidence type="ECO:0000256" key="7">
    <source>
        <dbReference type="ARBA" id="ARBA00023010"/>
    </source>
</evidence>
<evidence type="ECO:0000256" key="4">
    <source>
        <dbReference type="ARBA" id="ARBA00022692"/>
    </source>
</evidence>
<dbReference type="NCBIfam" id="TIGR00916">
    <property type="entry name" value="2A0604s01"/>
    <property type="match status" value="1"/>
</dbReference>
<dbReference type="Proteomes" id="UP000326711">
    <property type="component" value="Chromosome"/>
</dbReference>
<dbReference type="InterPro" id="IPR005791">
    <property type="entry name" value="SecD"/>
</dbReference>
<accession>A0A5J6ZAS8</accession>
<dbReference type="Pfam" id="PF22599">
    <property type="entry name" value="SecDF_P1_head"/>
    <property type="match status" value="1"/>
</dbReference>
<evidence type="ECO:0000256" key="6">
    <source>
        <dbReference type="ARBA" id="ARBA00022989"/>
    </source>
</evidence>
<dbReference type="Pfam" id="PF21760">
    <property type="entry name" value="SecD_1st"/>
    <property type="match status" value="1"/>
</dbReference>
<keyword evidence="5 9" id="KW-0653">Protein transport</keyword>
<reference evidence="15" key="1">
    <citation type="submission" date="2019-10" db="EMBL/GenBank/DDBJ databases">
        <title>Complete genome sequence of Corynebacterium urogenitalis DSM 108747, isolated from the genital tract of a cow.</title>
        <authorList>
            <person name="Ruckert C."/>
            <person name="Ballas P."/>
            <person name="Wagener K."/>
            <person name="Drillich M."/>
            <person name="Kaempfer P."/>
            <person name="Busse H.-J."/>
            <person name="Ehling-Schulz M."/>
        </authorList>
    </citation>
    <scope>NUCLEOTIDE SEQUENCE [LARGE SCALE GENOMIC DNA]</scope>
    <source>
        <strain evidence="15">LMM 1652</strain>
    </source>
</reference>
<evidence type="ECO:0000256" key="5">
    <source>
        <dbReference type="ARBA" id="ARBA00022927"/>
    </source>
</evidence>
<dbReference type="AlphaFoldDB" id="A0A5J6ZAS8"/>
<evidence type="ECO:0000259" key="12">
    <source>
        <dbReference type="Pfam" id="PF21760"/>
    </source>
</evidence>
<dbReference type="GO" id="GO:0065002">
    <property type="term" value="P:intracellular protein transmembrane transport"/>
    <property type="evidence" value="ECO:0007669"/>
    <property type="project" value="UniProtKB-UniRule"/>
</dbReference>
<dbReference type="NCBIfam" id="TIGR01129">
    <property type="entry name" value="secD"/>
    <property type="match status" value="1"/>
</dbReference>
<feature type="region of interest" description="Disordered" evidence="10">
    <location>
        <begin position="180"/>
        <end position="201"/>
    </location>
</feature>
<keyword evidence="15" id="KW-1185">Reference proteome</keyword>
<dbReference type="GO" id="GO:0015450">
    <property type="term" value="F:protein-transporting ATPase activity"/>
    <property type="evidence" value="ECO:0007669"/>
    <property type="project" value="InterPro"/>
</dbReference>
<dbReference type="Gene3D" id="1.20.1640.10">
    <property type="entry name" value="Multidrug efflux transporter AcrB transmembrane domain"/>
    <property type="match status" value="1"/>
</dbReference>
<dbReference type="InterPro" id="IPR048631">
    <property type="entry name" value="SecD_1st"/>
</dbReference>
<dbReference type="Pfam" id="PF02355">
    <property type="entry name" value="SecD_SecF_C"/>
    <property type="match status" value="1"/>
</dbReference>
<evidence type="ECO:0000256" key="9">
    <source>
        <dbReference type="HAMAP-Rule" id="MF_01463"/>
    </source>
</evidence>
<evidence type="ECO:0000256" key="8">
    <source>
        <dbReference type="ARBA" id="ARBA00023136"/>
    </source>
</evidence>
<dbReference type="Gene3D" id="3.30.1360.200">
    <property type="match status" value="1"/>
</dbReference>
<dbReference type="HAMAP" id="MF_01463_B">
    <property type="entry name" value="SecD_B"/>
    <property type="match status" value="1"/>
</dbReference>